<sequence>MRKDEEPRFEDLANFIEKPVYIACTLFGELATILRGDGENRQSGTTQRFSNNLQRNVHVSNTMEVNDHRAPVPRSCTICGEYHYPDKCTIRAIVYELKLCRHGLKANHIARNCRSPCGCTIEACDRRTQHFTTSR</sequence>
<dbReference type="Proteomes" id="UP000281553">
    <property type="component" value="Unassembled WGS sequence"/>
</dbReference>
<dbReference type="EMBL" id="UYRU01114462">
    <property type="protein sequence ID" value="VDN45063.1"/>
    <property type="molecule type" value="Genomic_DNA"/>
</dbReference>
<accession>A0A3P7P466</accession>
<evidence type="ECO:0000313" key="2">
    <source>
        <dbReference type="Proteomes" id="UP000281553"/>
    </source>
</evidence>
<protein>
    <submittedName>
        <fullName evidence="1">Uncharacterized protein</fullName>
    </submittedName>
</protein>
<reference evidence="1 2" key="1">
    <citation type="submission" date="2018-11" db="EMBL/GenBank/DDBJ databases">
        <authorList>
            <consortium name="Pathogen Informatics"/>
        </authorList>
    </citation>
    <scope>NUCLEOTIDE SEQUENCE [LARGE SCALE GENOMIC DNA]</scope>
</reference>
<evidence type="ECO:0000313" key="1">
    <source>
        <dbReference type="EMBL" id="VDN45063.1"/>
    </source>
</evidence>
<gene>
    <name evidence="1" type="ORF">DILT_LOCUS19509</name>
</gene>
<name>A0A3P7P466_DIBLA</name>
<dbReference type="AlphaFoldDB" id="A0A3P7P466"/>
<keyword evidence="2" id="KW-1185">Reference proteome</keyword>
<organism evidence="1 2">
    <name type="scientific">Dibothriocephalus latus</name>
    <name type="common">Fish tapeworm</name>
    <name type="synonym">Diphyllobothrium latum</name>
    <dbReference type="NCBI Taxonomy" id="60516"/>
    <lineage>
        <taxon>Eukaryota</taxon>
        <taxon>Metazoa</taxon>
        <taxon>Spiralia</taxon>
        <taxon>Lophotrochozoa</taxon>
        <taxon>Platyhelminthes</taxon>
        <taxon>Cestoda</taxon>
        <taxon>Eucestoda</taxon>
        <taxon>Diphyllobothriidea</taxon>
        <taxon>Diphyllobothriidae</taxon>
        <taxon>Dibothriocephalus</taxon>
    </lineage>
</organism>
<proteinExistence type="predicted"/>